<organism evidence="3 4">
    <name type="scientific">Chitinophaga costaii</name>
    <dbReference type="NCBI Taxonomy" id="1335309"/>
    <lineage>
        <taxon>Bacteria</taxon>
        <taxon>Pseudomonadati</taxon>
        <taxon>Bacteroidota</taxon>
        <taxon>Chitinophagia</taxon>
        <taxon>Chitinophagales</taxon>
        <taxon>Chitinophagaceae</taxon>
        <taxon>Chitinophaga</taxon>
    </lineage>
</organism>
<dbReference type="SUPFAM" id="SSF54637">
    <property type="entry name" value="Thioesterase/thiol ester dehydrase-isomerase"/>
    <property type="match status" value="1"/>
</dbReference>
<dbReference type="PIRSF" id="PIRSF003230">
    <property type="entry name" value="YbgC"/>
    <property type="match status" value="1"/>
</dbReference>
<evidence type="ECO:0000256" key="1">
    <source>
        <dbReference type="ARBA" id="ARBA00005953"/>
    </source>
</evidence>
<comment type="similarity">
    <text evidence="1">Belongs to the 4-hydroxybenzoyl-CoA thioesterase family.</text>
</comment>
<evidence type="ECO:0000256" key="2">
    <source>
        <dbReference type="ARBA" id="ARBA00022801"/>
    </source>
</evidence>
<accession>A0A1C3ZHM5</accession>
<dbReference type="EMBL" id="FMAR01000001">
    <property type="protein sequence ID" value="SCB81865.1"/>
    <property type="molecule type" value="Genomic_DNA"/>
</dbReference>
<dbReference type="Proteomes" id="UP000242818">
    <property type="component" value="Unassembled WGS sequence"/>
</dbReference>
<dbReference type="AlphaFoldDB" id="A0A1C3ZHM5"/>
<dbReference type="PANTHER" id="PTHR31793:SF27">
    <property type="entry name" value="NOVEL THIOESTERASE SUPERFAMILY DOMAIN AND SAPOSIN A-TYPE DOMAIN CONTAINING PROTEIN (0610012H03RIK)"/>
    <property type="match status" value="1"/>
</dbReference>
<dbReference type="STRING" id="1335309.GA0116948_101402"/>
<dbReference type="InterPro" id="IPR029069">
    <property type="entry name" value="HotDog_dom_sf"/>
</dbReference>
<dbReference type="RefSeq" id="WP_089708470.1">
    <property type="nucleotide sequence ID" value="NZ_FMAR01000001.1"/>
</dbReference>
<dbReference type="PANTHER" id="PTHR31793">
    <property type="entry name" value="4-HYDROXYBENZOYL-COA THIOESTERASE FAMILY MEMBER"/>
    <property type="match status" value="1"/>
</dbReference>
<protein>
    <submittedName>
        <fullName evidence="3">Acyl-CoA thioester hydrolase</fullName>
    </submittedName>
</protein>
<proteinExistence type="inferred from homology"/>
<dbReference type="OrthoDB" id="9800856at2"/>
<reference evidence="3 4" key="1">
    <citation type="submission" date="2016-08" db="EMBL/GenBank/DDBJ databases">
        <authorList>
            <person name="Seilhamer J.J."/>
        </authorList>
    </citation>
    <scope>NUCLEOTIDE SEQUENCE [LARGE SCALE GENOMIC DNA]</scope>
    <source>
        <strain evidence="3 4">A37T2</strain>
    </source>
</reference>
<dbReference type="GO" id="GO:0047617">
    <property type="term" value="F:fatty acyl-CoA hydrolase activity"/>
    <property type="evidence" value="ECO:0007669"/>
    <property type="project" value="TreeGrafter"/>
</dbReference>
<keyword evidence="2 3" id="KW-0378">Hydrolase</keyword>
<gene>
    <name evidence="3" type="ORF">GA0116948_101402</name>
</gene>
<dbReference type="InterPro" id="IPR006684">
    <property type="entry name" value="YbgC/YbaW"/>
</dbReference>
<keyword evidence="4" id="KW-1185">Reference proteome</keyword>
<dbReference type="InterPro" id="IPR050563">
    <property type="entry name" value="4-hydroxybenzoyl-CoA_TE"/>
</dbReference>
<name>A0A1C3ZHM5_9BACT</name>
<dbReference type="CDD" id="cd00586">
    <property type="entry name" value="4HBT"/>
    <property type="match status" value="1"/>
</dbReference>
<evidence type="ECO:0000313" key="3">
    <source>
        <dbReference type="EMBL" id="SCB81865.1"/>
    </source>
</evidence>
<dbReference type="Pfam" id="PF13279">
    <property type="entry name" value="4HBT_2"/>
    <property type="match status" value="1"/>
</dbReference>
<dbReference type="Gene3D" id="3.10.129.10">
    <property type="entry name" value="Hotdog Thioesterase"/>
    <property type="match status" value="1"/>
</dbReference>
<evidence type="ECO:0000313" key="4">
    <source>
        <dbReference type="Proteomes" id="UP000242818"/>
    </source>
</evidence>
<sequence>MEALLSERVEILVRFNEADPLGIVWHGHYVRYFEDGREAFGNKFGLRYLDIFANGYTVPVVHVDCNYKRSLRYGDSVIVETRYVPTPAAKIRFEYTLYNATTHEIVATGASVQVFLDKSTQTLQLILPKFFEQWKQQHALS</sequence>